<dbReference type="InterPro" id="IPR038461">
    <property type="entry name" value="Schlafen_AlbA_2_dom_sf"/>
</dbReference>
<keyword evidence="2" id="KW-0547">Nucleotide-binding</keyword>
<dbReference type="Gene3D" id="3.30.950.30">
    <property type="entry name" value="Schlafen, AAA domain"/>
    <property type="match status" value="1"/>
</dbReference>
<protein>
    <submittedName>
        <fullName evidence="2">ATP-binding protein</fullName>
    </submittedName>
</protein>
<name>A0ABS7U7Q8_9ACTN</name>
<evidence type="ECO:0000313" key="2">
    <source>
        <dbReference type="EMBL" id="MBZ5736920.1"/>
    </source>
</evidence>
<dbReference type="Proteomes" id="UP000780875">
    <property type="component" value="Unassembled WGS sequence"/>
</dbReference>
<dbReference type="Pfam" id="PF04326">
    <property type="entry name" value="SLFN_AlbA_2"/>
    <property type="match status" value="1"/>
</dbReference>
<keyword evidence="2" id="KW-0067">ATP-binding</keyword>
<feature type="domain" description="Schlafen AlbA-2" evidence="1">
    <location>
        <begin position="28"/>
        <end position="146"/>
    </location>
</feature>
<evidence type="ECO:0000313" key="3">
    <source>
        <dbReference type="Proteomes" id="UP000780875"/>
    </source>
</evidence>
<dbReference type="RefSeq" id="WP_224121288.1">
    <property type="nucleotide sequence ID" value="NZ_JAIQZJ010000001.1"/>
</dbReference>
<dbReference type="GO" id="GO:0005524">
    <property type="term" value="F:ATP binding"/>
    <property type="evidence" value="ECO:0007669"/>
    <property type="project" value="UniProtKB-KW"/>
</dbReference>
<accession>A0ABS7U7Q8</accession>
<dbReference type="EMBL" id="JAIQZJ010000001">
    <property type="protein sequence ID" value="MBZ5736920.1"/>
    <property type="molecule type" value="Genomic_DNA"/>
</dbReference>
<keyword evidence="3" id="KW-1185">Reference proteome</keyword>
<reference evidence="2 3" key="1">
    <citation type="submission" date="2021-09" db="EMBL/GenBank/DDBJ databases">
        <title>Whole genome sequence of Nocardioides sp. GBK3QG-3.</title>
        <authorList>
            <person name="Tuo L."/>
        </authorList>
    </citation>
    <scope>NUCLEOTIDE SEQUENCE [LARGE SCALE GENOMIC DNA]</scope>
    <source>
        <strain evidence="2 3">GBK3QG-3</strain>
    </source>
</reference>
<comment type="caution">
    <text evidence="2">The sequence shown here is derived from an EMBL/GenBank/DDBJ whole genome shotgun (WGS) entry which is preliminary data.</text>
</comment>
<dbReference type="InterPro" id="IPR007421">
    <property type="entry name" value="Schlafen_AlbA_2_dom"/>
</dbReference>
<gene>
    <name evidence="2" type="ORF">K8U61_02005</name>
</gene>
<proteinExistence type="predicted"/>
<organism evidence="2 3">
    <name type="scientific">Nocardioides mangrovi</name>
    <dbReference type="NCBI Taxonomy" id="2874580"/>
    <lineage>
        <taxon>Bacteria</taxon>
        <taxon>Bacillati</taxon>
        <taxon>Actinomycetota</taxon>
        <taxon>Actinomycetes</taxon>
        <taxon>Propionibacteriales</taxon>
        <taxon>Nocardioidaceae</taxon>
        <taxon>Nocardioides</taxon>
    </lineage>
</organism>
<evidence type="ECO:0000259" key="1">
    <source>
        <dbReference type="Pfam" id="PF04326"/>
    </source>
</evidence>
<sequence>MRINGEGQWQPETEADIRACIDDADLQESHYLDMKREVGDNPRKRKETAADLASFALDGGALLIGVAENKENRTWELAPQPLNGLAERIEQVAASAVDPALFVATHEIPSAADPTTGYVFVQIPQSPSAPHMVDGVYIGRGDKTKTRLSDAEVTRYHAKREPIEGHLERLLDAERDRDHVPAHTQQTGHLYLVAHPLSARRDVALQLVRDDGSELLQLIVALEGTIPRDVREFAPTPGYATATATRAQGRAWCTQAALGPGRTFESTSAHNDEEDLLDIEFREDGGIRVLMGRMTATWGRYGGDAKTVVADGLAVAYALRVVRWADAIAERTGYHGSWGFGVLATGLRGLSSSAYQERFSSGPTYDADEYREVTTASGMEIHTRPQAVAGRLVGRLVRGLATSVRYDGLLRAD</sequence>